<organism evidence="1 2">
    <name type="scientific">Spiromyces aspiralis</name>
    <dbReference type="NCBI Taxonomy" id="68401"/>
    <lineage>
        <taxon>Eukaryota</taxon>
        <taxon>Fungi</taxon>
        <taxon>Fungi incertae sedis</taxon>
        <taxon>Zoopagomycota</taxon>
        <taxon>Kickxellomycotina</taxon>
        <taxon>Kickxellomycetes</taxon>
        <taxon>Kickxellales</taxon>
        <taxon>Kickxellaceae</taxon>
        <taxon>Spiromyces</taxon>
    </lineage>
</organism>
<dbReference type="EMBL" id="JAMZIH010000037">
    <property type="protein sequence ID" value="KAJ1680129.1"/>
    <property type="molecule type" value="Genomic_DNA"/>
</dbReference>
<gene>
    <name evidence="1" type="primary">NCL1</name>
    <name evidence="1" type="ORF">EV182_000617</name>
</gene>
<sequence>MGHEGRRHEHRERHGRRKHGYSRDSTRRSNSPSAQRRQHRLQSEDRRLTLNRAYGPPVEAPPAWDIPEEARQYLYFDTRENDQLALFGGSFETKLKTIRRTGTGGKVLGLPAEYRIANYKEGPVEIVLERIVPPRIERYTEIRWKDIDRETVPFQPKRMSSLGQKYGASDESFIAIPEQMQQQGPEVTGTLSCGGEFDIGYAAESEKEGGGDYDRAIRHPEDVDAWLKQIDYQDVIYSAYARAGRTPAALNEVKLAIYEKAIDANPDNVELLSQYIKYCAKVLPMAELLTKWDGLLKRFGTDVELRLQYLDVCQSAFSAFDAMWMADVYSSTMYALRDQLAECGPNSGKKGECRGQPSGNAAVEFLLGNGFVTDAAFRSRVAEFQEYWEDVAPRIGEPGAHGWQFAAAPARSEDGDGAVDEDITSPPSPLQRPPVGKQEGDDLRAWAHSELEHSVVDIFSRRSRRMWTEADCDNPFSIVLFSDIEPYLFDVPPPLYQPVLVTLLGMFVQFLGIPMPLPPTSLVAAERDSFQVAFTPSTGDLWTSYGTFLIDSAKFWPQPPISLAWSYAMIDGVLMESPMRPAIDDAALASCFVFARNCYFMDNIIPVASAGGGDGARMGSPRLLDHLLLLCSTSFFMDPTMPKMSDAQCQFARNALSTLTSMKHLDDYTRRYLSLAWVAFEGTMSYKRGKKVVKRLLKAHPGDLILWNAYARYEDTYQHHSEASMDPELYILAKALVWAELRNRNPQGALAAAIALVNPELFKGGGSNLKQITPAQWLKARKHYYSAETSGGLFTSQPPVPEIIIAKATLRAVFAYLDRQDIVAADQEFAVALQLIQPHPESSNAAREGLLMDQCALHLYNNTNTKMYRPRLLRELLTTAVREFPQNTLFWLMLFLGENRVRIRNRVHDLISGALKSYPSPQLWLFAIYVELYQRSSFSSSAVRKLFAQAVDDDSARMCSLIWALHIAFEYRQGRQQEAKQAFYTAINQCVWQKDLLMLGFGLLGDVLTHKEKLELVRLMIEKNIWINSLPREAGTEERRDTRAPKFEVKKENPEFEKYYKGQGILDDNEWTQFMDTLVTTLPTSFRITGTRSMAAEIRDLITREYVPYVEEAEIDGEKVTPPAPLPWYPNNFGWHFEIPRIALKKSPALNKFHKFLVTEAEVGNISRQEAVSMIPPLLLDVRPHHLVLDMCAAPGSKTAQLLEAIHAEEQPDRLPSGFVVANDSDYKRACLLVHQTNRLNSPCLVVTNHSGERFPNVTYKDTEGRPAVIQFDRILCDVPCSGDGTMRKNPLIWKHWNVRDGINLHNIQTKILARSMYLLKEGGRLVYSTCSLNPMENEAVVADALNTFGDAIKLIDVSDQLPGLKRRLGMTSWKVMTRDGCFYQTYKELCDNKEPADSCKYTESLFAPANSEELGLEKCLRIYPHQQNTGGFFVAVFEKVKPIAKLERRRAKAGENRCEATTVQGEAPSVVPAKRAASPEADAQSQGNGEEGEPGKGECAVESPGGQVSRWRKFCPEEPQADPPLKESPFIFLDRDSESVQSIIKHFKISDKMQYNGFMVRDDKSFRTLYLVSDSVRAFLTQAGSKLRTVNTGIRMFDKNGLKDGSCPFRLTADGMPVIYPFMDLSLILNLTFQDLKVIITKVNPLVKDLSEGLQEQVKGLSVMGSVIARFDPTTEAAAAEREQEKELGRPLPRLYTQVLLPIWRGTASLSVHLGKNELRSMVIRVLGEQADIGKTKGPTDVEDTGSTPAATPATEKTSEEGGDTNVQATEA</sequence>
<evidence type="ECO:0000313" key="1">
    <source>
        <dbReference type="EMBL" id="KAJ1680129.1"/>
    </source>
</evidence>
<dbReference type="EC" id="2.1.1.202" evidence="1"/>
<evidence type="ECO:0000313" key="2">
    <source>
        <dbReference type="Proteomes" id="UP001145114"/>
    </source>
</evidence>
<accession>A0ACC1HU90</accession>
<keyword evidence="1" id="KW-0808">Transferase</keyword>
<comment type="caution">
    <text evidence="1">The sequence shown here is derived from an EMBL/GenBank/DDBJ whole genome shotgun (WGS) entry which is preliminary data.</text>
</comment>
<protein>
    <submittedName>
        <fullName evidence="1">tRNA (Cytosine-5-)-methyltransferase ncl1</fullName>
        <ecNumber evidence="1">2.1.1.202</ecNumber>
    </submittedName>
</protein>
<dbReference type="Proteomes" id="UP001145114">
    <property type="component" value="Unassembled WGS sequence"/>
</dbReference>
<reference evidence="1" key="1">
    <citation type="submission" date="2022-06" db="EMBL/GenBank/DDBJ databases">
        <title>Phylogenomic reconstructions and comparative analyses of Kickxellomycotina fungi.</title>
        <authorList>
            <person name="Reynolds N.K."/>
            <person name="Stajich J.E."/>
            <person name="Barry K."/>
            <person name="Grigoriev I.V."/>
            <person name="Crous P."/>
            <person name="Smith M.E."/>
        </authorList>
    </citation>
    <scope>NUCLEOTIDE SEQUENCE</scope>
    <source>
        <strain evidence="1">RSA 2271</strain>
    </source>
</reference>
<proteinExistence type="predicted"/>
<name>A0ACC1HU90_9FUNG</name>
<keyword evidence="2" id="KW-1185">Reference proteome</keyword>
<keyword evidence="1" id="KW-0489">Methyltransferase</keyword>